<dbReference type="Pfam" id="PF06940">
    <property type="entry name" value="DUF1287"/>
    <property type="match status" value="1"/>
</dbReference>
<proteinExistence type="predicted"/>
<dbReference type="Proteomes" id="UP000515591">
    <property type="component" value="Chromosome"/>
</dbReference>
<sequence>MCSKAFRYVLGIGLWWFCLAGWAAVDGGRLVEAARTQVGVTLGYDPAYRRITYPGGDVPLATGVCTDVVIRALRAQGLDLQQRVHEDMRRHFSAYPRHWGLKRPDPNIDHRRVPNLMTWFDRQGLSLKVGQAAADYQPGDIVTWDLGRGLQHIGIISDRRSREGTPLALHNIGQGTREEDILFRWPILGHYRFAAH</sequence>
<evidence type="ECO:0000313" key="1">
    <source>
        <dbReference type="EMBL" id="BBT15996.1"/>
    </source>
</evidence>
<dbReference type="EMBL" id="AP022213">
    <property type="protein sequence ID" value="BBT15996.1"/>
    <property type="molecule type" value="Genomic_DNA"/>
</dbReference>
<dbReference type="InterPro" id="IPR009706">
    <property type="entry name" value="DUF1287"/>
</dbReference>
<gene>
    <name evidence="1" type="ORF">WP8S17C03_20450</name>
</gene>
<name>A0A6S5RV31_9GAMM</name>
<accession>A0A6S5RV31</accession>
<evidence type="ECO:0000313" key="2">
    <source>
        <dbReference type="Proteomes" id="UP000515591"/>
    </source>
</evidence>
<dbReference type="AlphaFoldDB" id="A0A6S5RV31"/>
<organism evidence="1 2">
    <name type="scientific">Metapseudomonas otitidis</name>
    <dbReference type="NCBI Taxonomy" id="319939"/>
    <lineage>
        <taxon>Bacteria</taxon>
        <taxon>Pseudomonadati</taxon>
        <taxon>Pseudomonadota</taxon>
        <taxon>Gammaproteobacteria</taxon>
        <taxon>Pseudomonadales</taxon>
        <taxon>Pseudomonadaceae</taxon>
        <taxon>Metapseudomonas</taxon>
    </lineage>
</organism>
<dbReference type="PIRSF" id="PIRSF011444">
    <property type="entry name" value="DUF1287"/>
    <property type="match status" value="1"/>
</dbReference>
<reference evidence="1 2" key="1">
    <citation type="submission" date="2019-12" db="EMBL/GenBank/DDBJ databases">
        <title>complete genome sequences of Pseudomonas otitidis str. WP8-S17-CRE-03 isolated from wastewater treatment plant effluent.</title>
        <authorList>
            <person name="Sekizuka T."/>
            <person name="Itokawa K."/>
            <person name="Yatsu K."/>
            <person name="Inamine Y."/>
            <person name="Kuroda M."/>
        </authorList>
    </citation>
    <scope>NUCLEOTIDE SEQUENCE [LARGE SCALE GENOMIC DNA]</scope>
    <source>
        <strain evidence="1 2">WP8-S17-CRE-03</strain>
    </source>
</reference>
<dbReference type="RefSeq" id="WP_182852300.1">
    <property type="nucleotide sequence ID" value="NZ_AP022213.1"/>
</dbReference>
<protein>
    <submittedName>
        <fullName evidence="1">DUF1287 domain-containing protein</fullName>
    </submittedName>
</protein>